<dbReference type="InterPro" id="IPR002575">
    <property type="entry name" value="Aminoglycoside_PTrfase"/>
</dbReference>
<dbReference type="InterPro" id="IPR011009">
    <property type="entry name" value="Kinase-like_dom_sf"/>
</dbReference>
<dbReference type="Pfam" id="PF01636">
    <property type="entry name" value="APH"/>
    <property type="match status" value="1"/>
</dbReference>
<accession>A0ABY4R4P2</accession>
<gene>
    <name evidence="2" type="ORF">M6D93_08275</name>
</gene>
<keyword evidence="3" id="KW-1185">Reference proteome</keyword>
<dbReference type="Proteomes" id="UP001056336">
    <property type="component" value="Chromosome"/>
</dbReference>
<dbReference type="Gene3D" id="3.90.1200.10">
    <property type="match status" value="1"/>
</dbReference>
<dbReference type="PANTHER" id="PTHR47829:SF1">
    <property type="entry name" value="HAD FAMILY PHOSPHATASE"/>
    <property type="match status" value="1"/>
</dbReference>
<evidence type="ECO:0000313" key="2">
    <source>
        <dbReference type="EMBL" id="UQX89986.1"/>
    </source>
</evidence>
<protein>
    <submittedName>
        <fullName evidence="2">Phosphotransferase family protein</fullName>
    </submittedName>
</protein>
<dbReference type="SUPFAM" id="SSF56112">
    <property type="entry name" value="Protein kinase-like (PK-like)"/>
    <property type="match status" value="1"/>
</dbReference>
<proteinExistence type="predicted"/>
<dbReference type="CDD" id="cd05154">
    <property type="entry name" value="ACAD10_11_N-like"/>
    <property type="match status" value="1"/>
</dbReference>
<evidence type="ECO:0000259" key="1">
    <source>
        <dbReference type="Pfam" id="PF01636"/>
    </source>
</evidence>
<dbReference type="EMBL" id="CP097332">
    <property type="protein sequence ID" value="UQX89986.1"/>
    <property type="molecule type" value="Genomic_DNA"/>
</dbReference>
<dbReference type="Gene3D" id="3.30.200.20">
    <property type="entry name" value="Phosphorylase Kinase, domain 1"/>
    <property type="match status" value="1"/>
</dbReference>
<dbReference type="InterPro" id="IPR041726">
    <property type="entry name" value="ACAD10_11_N"/>
</dbReference>
<dbReference type="InterPro" id="IPR052898">
    <property type="entry name" value="ACAD10-like"/>
</dbReference>
<evidence type="ECO:0000313" key="3">
    <source>
        <dbReference type="Proteomes" id="UP001056336"/>
    </source>
</evidence>
<name>A0ABY4R4P2_9ACTN</name>
<sequence>MSSDSSKAGDPPGLPLGAVVGWLDRERPGLRQGPLRAALIAGGRSNLTYRVTDGESVWAIRRPPLGHVLPTAHDMVREYTVISALRHTDVPVPQAIALCTDAEVIGQPFYVMSFVDGVVLDSPELISEPVAARRTGELLVDTLLALHSVDPSAVGLGDFGRPQGYLQRQVARWHKQYLASQPAGTDGSTQQELELSVAGSLAEALPATSRVGIVHGDYRLTNVIYAHRFDRIAAVVDWEMATLGDPLTDVGLLYVYHRLSAGTGAVMAHYPAAAGYLDADALVARYAASGELELRELDWYIAFGYFKLAVIAAGIDARFRQGLTVGEGFERFGALVGHTLRGAADTISAMTGPAPSTEDSGS</sequence>
<feature type="domain" description="Aminoglycoside phosphotransferase" evidence="1">
    <location>
        <begin position="39"/>
        <end position="272"/>
    </location>
</feature>
<organism evidence="2 3">
    <name type="scientific">Jatrophihabitans telluris</name>
    <dbReference type="NCBI Taxonomy" id="2038343"/>
    <lineage>
        <taxon>Bacteria</taxon>
        <taxon>Bacillati</taxon>
        <taxon>Actinomycetota</taxon>
        <taxon>Actinomycetes</taxon>
        <taxon>Jatrophihabitantales</taxon>
        <taxon>Jatrophihabitantaceae</taxon>
        <taxon>Jatrophihabitans</taxon>
    </lineage>
</organism>
<dbReference type="RefSeq" id="WP_249773882.1">
    <property type="nucleotide sequence ID" value="NZ_CP097332.1"/>
</dbReference>
<reference evidence="2" key="2">
    <citation type="submission" date="2022-05" db="EMBL/GenBank/DDBJ databases">
        <authorList>
            <person name="Kim J.-S."/>
            <person name="Lee K."/>
            <person name="Suh M."/>
            <person name="Eom M."/>
            <person name="Kim J.-S."/>
            <person name="Kim D.-S."/>
            <person name="Ko S.-H."/>
            <person name="Shin Y."/>
            <person name="Lee J.-S."/>
        </authorList>
    </citation>
    <scope>NUCLEOTIDE SEQUENCE</scope>
    <source>
        <strain evidence="2">N237</strain>
    </source>
</reference>
<reference evidence="2" key="1">
    <citation type="journal article" date="2018" name="Int. J. Syst. Evol. Microbiol.">
        <title>Jatrophihabitans telluris sp. nov., isolated from sediment soil of lava forest wetlands and the emended description of the genus Jatrophihabitans.</title>
        <authorList>
            <person name="Lee K.C."/>
            <person name="Suh M.K."/>
            <person name="Eom M.K."/>
            <person name="Kim K.K."/>
            <person name="Kim J.S."/>
            <person name="Kim D.S."/>
            <person name="Ko S.H."/>
            <person name="Shin Y.K."/>
            <person name="Lee J.S."/>
        </authorList>
    </citation>
    <scope>NUCLEOTIDE SEQUENCE</scope>
    <source>
        <strain evidence="2">N237</strain>
    </source>
</reference>
<dbReference type="PANTHER" id="PTHR47829">
    <property type="entry name" value="HYDROLASE, PUTATIVE (AFU_ORTHOLOGUE AFUA_1G12880)-RELATED"/>
    <property type="match status" value="1"/>
</dbReference>